<protein>
    <submittedName>
        <fullName evidence="2">Uncharacterized protein</fullName>
    </submittedName>
</protein>
<feature type="region of interest" description="Disordered" evidence="1">
    <location>
        <begin position="1"/>
        <end position="21"/>
    </location>
</feature>
<dbReference type="AlphaFoldDB" id="A0A4Y2PW94"/>
<dbReference type="EMBL" id="BGPR01012464">
    <property type="protein sequence ID" value="GBN56178.1"/>
    <property type="molecule type" value="Genomic_DNA"/>
</dbReference>
<name>A0A4Y2PW94_ARAVE</name>
<dbReference type="Proteomes" id="UP000499080">
    <property type="component" value="Unassembled WGS sequence"/>
</dbReference>
<reference evidence="2 4" key="1">
    <citation type="journal article" date="2019" name="Sci. Rep.">
        <title>Orb-weaving spider Araneus ventricosus genome elucidates the spidroin gene catalogue.</title>
        <authorList>
            <person name="Kono N."/>
            <person name="Nakamura H."/>
            <person name="Ohtoshi R."/>
            <person name="Moran D.A.P."/>
            <person name="Shinohara A."/>
            <person name="Yoshida Y."/>
            <person name="Fujiwara M."/>
            <person name="Mori M."/>
            <person name="Tomita M."/>
            <person name="Arakawa K."/>
        </authorList>
    </citation>
    <scope>NUCLEOTIDE SEQUENCE [LARGE SCALE GENOMIC DNA]</scope>
</reference>
<keyword evidence="4" id="KW-1185">Reference proteome</keyword>
<feature type="region of interest" description="Disordered" evidence="1">
    <location>
        <begin position="39"/>
        <end position="75"/>
    </location>
</feature>
<dbReference type="EMBL" id="BGPR01012645">
    <property type="protein sequence ID" value="GBN57010.1"/>
    <property type="molecule type" value="Genomic_DNA"/>
</dbReference>
<accession>A0A4Y2PW94</accession>
<gene>
    <name evidence="3" type="ORF">AVEN_236010_1</name>
    <name evidence="2" type="ORF">AVEN_94095_1</name>
</gene>
<sequence length="75" mass="8184">MISNPNQMMKTTPELRSTSSGFRSMLAGGRLTHIRFSVHHAHGKSGSSVESGSEPGAFRLQSQGRLNKFERPGLD</sequence>
<evidence type="ECO:0000313" key="3">
    <source>
        <dbReference type="EMBL" id="GBN57010.1"/>
    </source>
</evidence>
<proteinExistence type="predicted"/>
<evidence type="ECO:0000256" key="1">
    <source>
        <dbReference type="SAM" id="MobiDB-lite"/>
    </source>
</evidence>
<evidence type="ECO:0000313" key="4">
    <source>
        <dbReference type="Proteomes" id="UP000499080"/>
    </source>
</evidence>
<organism evidence="2 4">
    <name type="scientific">Araneus ventricosus</name>
    <name type="common">Orbweaver spider</name>
    <name type="synonym">Epeira ventricosa</name>
    <dbReference type="NCBI Taxonomy" id="182803"/>
    <lineage>
        <taxon>Eukaryota</taxon>
        <taxon>Metazoa</taxon>
        <taxon>Ecdysozoa</taxon>
        <taxon>Arthropoda</taxon>
        <taxon>Chelicerata</taxon>
        <taxon>Arachnida</taxon>
        <taxon>Araneae</taxon>
        <taxon>Araneomorphae</taxon>
        <taxon>Entelegynae</taxon>
        <taxon>Araneoidea</taxon>
        <taxon>Araneidae</taxon>
        <taxon>Araneus</taxon>
    </lineage>
</organism>
<evidence type="ECO:0000313" key="2">
    <source>
        <dbReference type="EMBL" id="GBN56178.1"/>
    </source>
</evidence>
<feature type="compositionally biased region" description="Low complexity" evidence="1">
    <location>
        <begin position="45"/>
        <end position="54"/>
    </location>
</feature>
<comment type="caution">
    <text evidence="2">The sequence shown here is derived from an EMBL/GenBank/DDBJ whole genome shotgun (WGS) entry which is preliminary data.</text>
</comment>